<dbReference type="RefSeq" id="WP_013521191.1">
    <property type="nucleotide sequence ID" value="NC_014912.1"/>
</dbReference>
<feature type="transmembrane region" description="Helical" evidence="1">
    <location>
        <begin position="6"/>
        <end position="29"/>
    </location>
</feature>
<sequence>MHIIIYVFIFVCMFVNILLCTLACMLEIMNEQQQLDLLKKRAGVPRDISKKALWDLLQQQQARLEAQEDARINFATRVPKSVATGIRRSAHMQGRKVQDVVEEALKLYLAAQED</sequence>
<dbReference type="EMBL" id="HM622074">
    <property type="protein sequence ID" value="ADU56661.1"/>
    <property type="molecule type" value="Genomic_DNA"/>
</dbReference>
<proteinExistence type="predicted"/>
<keyword evidence="1" id="KW-1133">Transmembrane helix</keyword>
<evidence type="ECO:0000256" key="1">
    <source>
        <dbReference type="SAM" id="Phobius"/>
    </source>
</evidence>
<evidence type="ECO:0000313" key="2">
    <source>
        <dbReference type="EMBL" id="ADU56661.1"/>
    </source>
</evidence>
<keyword evidence="1" id="KW-0812">Transmembrane</keyword>
<protein>
    <submittedName>
        <fullName evidence="2">Uncharacterized protein</fullName>
    </submittedName>
</protein>
<keyword evidence="1" id="KW-0472">Membrane</keyword>
<reference evidence="2" key="1">
    <citation type="journal article" date="2011" name="J. Microbiol. Biotechnol.">
        <title>Characterization of novel plasmid p1B146 from Corynebacterium tuberculostearicum.</title>
        <authorList>
            <person name="Wieteska L."/>
            <person name="Szewczyk E.M."/>
            <person name="Szemraj J."/>
        </authorList>
    </citation>
    <scope>NUCLEOTIDE SEQUENCE</scope>
    <source>
        <strain evidence="2">B146</strain>
        <plasmid evidence="2">p1B146</plasmid>
    </source>
</reference>
<dbReference type="AlphaFoldDB" id="E9L6F2"/>
<name>E9L6F2_9CORY</name>
<keyword evidence="2" id="KW-0614">Plasmid</keyword>
<organism evidence="2">
    <name type="scientific">Corynebacterium tuberculostearicum</name>
    <dbReference type="NCBI Taxonomy" id="38304"/>
    <lineage>
        <taxon>Bacteria</taxon>
        <taxon>Bacillati</taxon>
        <taxon>Actinomycetota</taxon>
        <taxon>Actinomycetes</taxon>
        <taxon>Mycobacteriales</taxon>
        <taxon>Corynebacteriaceae</taxon>
        <taxon>Corynebacterium</taxon>
    </lineage>
</organism>
<accession>E9L6F2</accession>
<geneLocation type="plasmid" evidence="2">
    <name>p1B146</name>
</geneLocation>